<dbReference type="GO" id="GO:0005524">
    <property type="term" value="F:ATP binding"/>
    <property type="evidence" value="ECO:0007669"/>
    <property type="project" value="UniProtKB-KW"/>
</dbReference>
<dbReference type="InterPro" id="IPR047348">
    <property type="entry name" value="XRCC3-like_C"/>
</dbReference>
<evidence type="ECO:0000313" key="9">
    <source>
        <dbReference type="RefSeq" id="XP_026286810.1"/>
    </source>
</evidence>
<proteinExistence type="predicted"/>
<keyword evidence="3" id="KW-0227">DNA damage</keyword>
<sequence length="323" mass="35256">MARSSKLVNSETVQHELDKAEIKGPDAILQLSDYGLLRVGSLGPVEINWLSNNAAASLLKPGFITALEFEKQEDNWRRVSTGCHVIDKVLGGGFPVRGITELSGESSCGKTQLCLQLCLSVQYPISQGGLDAGAVYICTEDSFPAKRLQQLFTTYPQQRMSPSHIKEDLPKFGDNIFIEHVADACVLGRLPKLLSHHSVKLIVVDSIAGVFRSCYENNEMKHRAEDMRTVGGQLHKMASQYKLCVICVNQVTASDGPQRSVPALGLAWSNLVTSRIQMHRSEPDGADSASQRSLEIIFAPDLQPTSVSYTISEAGVFGLAKLN</sequence>
<evidence type="ECO:0000256" key="1">
    <source>
        <dbReference type="ARBA" id="ARBA00004123"/>
    </source>
</evidence>
<dbReference type="Gene3D" id="3.40.50.300">
    <property type="entry name" value="P-loop containing nucleotide triphosphate hydrolases"/>
    <property type="match status" value="1"/>
</dbReference>
<dbReference type="GO" id="GO:0033065">
    <property type="term" value="C:Rad51C-XRCC3 complex"/>
    <property type="evidence" value="ECO:0007669"/>
    <property type="project" value="TreeGrafter"/>
</dbReference>
<dbReference type="GO" id="GO:0071140">
    <property type="term" value="P:resolution of mitotic recombination intermediates"/>
    <property type="evidence" value="ECO:0007669"/>
    <property type="project" value="TreeGrafter"/>
</dbReference>
<dbReference type="CDD" id="cd19491">
    <property type="entry name" value="XRCC3"/>
    <property type="match status" value="1"/>
</dbReference>
<dbReference type="Pfam" id="PF08423">
    <property type="entry name" value="Rad51"/>
    <property type="match status" value="1"/>
</dbReference>
<reference evidence="9" key="1">
    <citation type="submission" date="2025-08" db="UniProtKB">
        <authorList>
            <consortium name="RefSeq"/>
        </authorList>
    </citation>
    <scope>IDENTIFICATION</scope>
    <source>
        <tissue evidence="9">Whole organism</tissue>
    </source>
</reference>
<dbReference type="GO" id="GO:0000400">
    <property type="term" value="F:four-way junction DNA binding"/>
    <property type="evidence" value="ECO:0007669"/>
    <property type="project" value="TreeGrafter"/>
</dbReference>
<keyword evidence="4" id="KW-0067">ATP-binding</keyword>
<dbReference type="PROSITE" id="PS50162">
    <property type="entry name" value="RECA_2"/>
    <property type="match status" value="1"/>
</dbReference>
<dbReference type="PANTHER" id="PTHR46487:SF1">
    <property type="entry name" value="DNA REPAIR PROTEIN XRCC3"/>
    <property type="match status" value="1"/>
</dbReference>
<evidence type="ECO:0000313" key="8">
    <source>
        <dbReference type="Proteomes" id="UP000504606"/>
    </source>
</evidence>
<keyword evidence="5" id="KW-0234">DNA repair</keyword>
<dbReference type="GO" id="GO:0045003">
    <property type="term" value="P:double-strand break repair via synthesis-dependent strand annealing"/>
    <property type="evidence" value="ECO:0007669"/>
    <property type="project" value="TreeGrafter"/>
</dbReference>
<dbReference type="AlphaFoldDB" id="A0A6J1T5B2"/>
<evidence type="ECO:0000256" key="5">
    <source>
        <dbReference type="ARBA" id="ARBA00023204"/>
    </source>
</evidence>
<accession>A0A6J1T5B2</accession>
<dbReference type="RefSeq" id="XP_026286810.1">
    <property type="nucleotide sequence ID" value="XM_026431025.1"/>
</dbReference>
<evidence type="ECO:0000256" key="3">
    <source>
        <dbReference type="ARBA" id="ARBA00022763"/>
    </source>
</evidence>
<organism evidence="8 9">
    <name type="scientific">Frankliniella occidentalis</name>
    <name type="common">Western flower thrips</name>
    <name type="synonym">Euthrips occidentalis</name>
    <dbReference type="NCBI Taxonomy" id="133901"/>
    <lineage>
        <taxon>Eukaryota</taxon>
        <taxon>Metazoa</taxon>
        <taxon>Ecdysozoa</taxon>
        <taxon>Arthropoda</taxon>
        <taxon>Hexapoda</taxon>
        <taxon>Insecta</taxon>
        <taxon>Pterygota</taxon>
        <taxon>Neoptera</taxon>
        <taxon>Paraneoptera</taxon>
        <taxon>Thysanoptera</taxon>
        <taxon>Terebrantia</taxon>
        <taxon>Thripoidea</taxon>
        <taxon>Thripidae</taxon>
        <taxon>Frankliniella</taxon>
    </lineage>
</organism>
<dbReference type="Proteomes" id="UP000504606">
    <property type="component" value="Unplaced"/>
</dbReference>
<gene>
    <name evidence="9" type="primary">LOC113212354</name>
</gene>
<keyword evidence="6" id="KW-0539">Nucleus</keyword>
<dbReference type="InterPro" id="IPR027417">
    <property type="entry name" value="P-loop_NTPase"/>
</dbReference>
<dbReference type="PANTHER" id="PTHR46487">
    <property type="entry name" value="DNA REPAIR PROTEIN XRCC3"/>
    <property type="match status" value="1"/>
</dbReference>
<keyword evidence="8" id="KW-1185">Reference proteome</keyword>
<dbReference type="GO" id="GO:0005657">
    <property type="term" value="C:replication fork"/>
    <property type="evidence" value="ECO:0007669"/>
    <property type="project" value="TreeGrafter"/>
</dbReference>
<evidence type="ECO:0000256" key="2">
    <source>
        <dbReference type="ARBA" id="ARBA00022741"/>
    </source>
</evidence>
<comment type="subcellular location">
    <subcellularLocation>
        <location evidence="1">Nucleus</location>
    </subcellularLocation>
</comment>
<dbReference type="GeneID" id="113212354"/>
<name>A0A6J1T5B2_FRAOC</name>
<feature type="domain" description="RecA family profile 1" evidence="7">
    <location>
        <begin position="75"/>
        <end position="251"/>
    </location>
</feature>
<dbReference type="SUPFAM" id="SSF52540">
    <property type="entry name" value="P-loop containing nucleoside triphosphate hydrolases"/>
    <property type="match status" value="1"/>
</dbReference>
<dbReference type="GO" id="GO:0000722">
    <property type="term" value="P:telomere maintenance via recombination"/>
    <property type="evidence" value="ECO:0007669"/>
    <property type="project" value="TreeGrafter"/>
</dbReference>
<dbReference type="InterPro" id="IPR020588">
    <property type="entry name" value="RecA_ATP-bd"/>
</dbReference>
<dbReference type="InterPro" id="IPR016467">
    <property type="entry name" value="DNA_recomb/repair_RecA-like"/>
</dbReference>
<protein>
    <submittedName>
        <fullName evidence="9">DNA repair protein XRCC3 isoform X2</fullName>
    </submittedName>
</protein>
<keyword evidence="2" id="KW-0547">Nucleotide-binding</keyword>
<dbReference type="InterPro" id="IPR013632">
    <property type="entry name" value="Rad51_C"/>
</dbReference>
<evidence type="ECO:0000256" key="6">
    <source>
        <dbReference type="ARBA" id="ARBA00023242"/>
    </source>
</evidence>
<dbReference type="GO" id="GO:0090656">
    <property type="term" value="P:t-circle formation"/>
    <property type="evidence" value="ECO:0007669"/>
    <property type="project" value="TreeGrafter"/>
</dbReference>
<dbReference type="PIRSF" id="PIRSF005856">
    <property type="entry name" value="Rad51"/>
    <property type="match status" value="1"/>
</dbReference>
<dbReference type="GO" id="GO:0140664">
    <property type="term" value="F:ATP-dependent DNA damage sensor activity"/>
    <property type="evidence" value="ECO:0007669"/>
    <property type="project" value="InterPro"/>
</dbReference>
<evidence type="ECO:0000256" key="4">
    <source>
        <dbReference type="ARBA" id="ARBA00022840"/>
    </source>
</evidence>
<evidence type="ECO:0000259" key="7">
    <source>
        <dbReference type="PROSITE" id="PS50162"/>
    </source>
</evidence>